<gene>
    <name evidence="3" type="ORF">ETD86_45435</name>
</gene>
<dbReference type="SUPFAM" id="SSF51735">
    <property type="entry name" value="NAD(P)-binding Rossmann-fold domains"/>
    <property type="match status" value="1"/>
</dbReference>
<reference evidence="3 4" key="1">
    <citation type="submission" date="2019-05" db="EMBL/GenBank/DDBJ databases">
        <title>Draft genome sequence of Nonomuraea turkmeniaca DSM 43926.</title>
        <authorList>
            <person name="Saricaoglu S."/>
            <person name="Isik K."/>
        </authorList>
    </citation>
    <scope>NUCLEOTIDE SEQUENCE [LARGE SCALE GENOMIC DNA]</scope>
    <source>
        <strain evidence="3 4">DSM 43926</strain>
    </source>
</reference>
<feature type="region of interest" description="Disordered" evidence="1">
    <location>
        <begin position="107"/>
        <end position="129"/>
    </location>
</feature>
<dbReference type="OrthoDB" id="9809586at2"/>
<dbReference type="Proteomes" id="UP000309128">
    <property type="component" value="Unassembled WGS sequence"/>
</dbReference>
<evidence type="ECO:0000259" key="2">
    <source>
        <dbReference type="Pfam" id="PF01370"/>
    </source>
</evidence>
<sequence>MPQICVIGGNRYFGRHLIGLFQDAGAHVTVVNRGSAPQPPGTDHVIADRDDEEALTRALGTRTFDAVVDQVCYTPVQAAVARRVFTGRTARYVMTSTMEVYDPATCASPRPPAATPVPESTVDPAGRPVTWDLPWRSSAALTRLVGEATAYAEGKRQAEAVFSRDPVFPFVSVRSAHVLGGGPRDFTGRLRHYVARITAGRPVAVHRDPARTSFVHHEEIAAFLHWTATRSDFTGPVNAASHGAFTVTDLCEAIAAATASPSPVYRTVPEGEPASPFSFDRPYAMSTARATALGFSLTKVTDWLPSAVAETTAEISQEV</sequence>
<comment type="caution">
    <text evidence="3">The sequence shown here is derived from an EMBL/GenBank/DDBJ whole genome shotgun (WGS) entry which is preliminary data.</text>
</comment>
<evidence type="ECO:0000256" key="1">
    <source>
        <dbReference type="SAM" id="MobiDB-lite"/>
    </source>
</evidence>
<protein>
    <submittedName>
        <fullName evidence="3">NAD-dependent epimerase/dehydratase family protein</fullName>
    </submittedName>
</protein>
<dbReference type="AlphaFoldDB" id="A0A5S4EZN2"/>
<dbReference type="InterPro" id="IPR001509">
    <property type="entry name" value="Epimerase_deHydtase"/>
</dbReference>
<organism evidence="3 4">
    <name type="scientific">Nonomuraea turkmeniaca</name>
    <dbReference type="NCBI Taxonomy" id="103838"/>
    <lineage>
        <taxon>Bacteria</taxon>
        <taxon>Bacillati</taxon>
        <taxon>Actinomycetota</taxon>
        <taxon>Actinomycetes</taxon>
        <taxon>Streptosporangiales</taxon>
        <taxon>Streptosporangiaceae</taxon>
        <taxon>Nonomuraea</taxon>
    </lineage>
</organism>
<dbReference type="Pfam" id="PF01370">
    <property type="entry name" value="Epimerase"/>
    <property type="match status" value="1"/>
</dbReference>
<evidence type="ECO:0000313" key="3">
    <source>
        <dbReference type="EMBL" id="TMR08998.1"/>
    </source>
</evidence>
<accession>A0A5S4EZN2</accession>
<evidence type="ECO:0000313" key="4">
    <source>
        <dbReference type="Proteomes" id="UP000309128"/>
    </source>
</evidence>
<dbReference type="EMBL" id="VCKY01000258">
    <property type="protein sequence ID" value="TMR08998.1"/>
    <property type="molecule type" value="Genomic_DNA"/>
</dbReference>
<proteinExistence type="predicted"/>
<keyword evidence="4" id="KW-1185">Reference proteome</keyword>
<feature type="domain" description="NAD-dependent epimerase/dehydratase" evidence="2">
    <location>
        <begin position="4"/>
        <end position="232"/>
    </location>
</feature>
<dbReference type="Gene3D" id="3.40.50.720">
    <property type="entry name" value="NAD(P)-binding Rossmann-like Domain"/>
    <property type="match status" value="1"/>
</dbReference>
<dbReference type="InterPro" id="IPR036291">
    <property type="entry name" value="NAD(P)-bd_dom_sf"/>
</dbReference>
<name>A0A5S4EZN2_9ACTN</name>
<dbReference type="RefSeq" id="WP_138672831.1">
    <property type="nucleotide sequence ID" value="NZ_VCKY01000258.1"/>
</dbReference>